<dbReference type="NCBIfam" id="TIGR01568">
    <property type="entry name" value="A_thal_3678"/>
    <property type="match status" value="1"/>
</dbReference>
<keyword evidence="3 6" id="KW-0805">Transcription regulation</keyword>
<comment type="function">
    <text evidence="6">Transcriptional repressor that regulates multiple aspects of plant growth and development.</text>
</comment>
<dbReference type="InterPro" id="IPR006458">
    <property type="entry name" value="Ovate_C"/>
</dbReference>
<comment type="caution">
    <text evidence="9">The sequence shown here is derived from an EMBL/GenBank/DDBJ whole genome shotgun (WGS) entry which is preliminary data.</text>
</comment>
<keyword evidence="10" id="KW-1185">Reference proteome</keyword>
<name>A0A9Q1GXS4_9CARY</name>
<dbReference type="InterPro" id="IPR038933">
    <property type="entry name" value="Ovate"/>
</dbReference>
<evidence type="ECO:0000256" key="3">
    <source>
        <dbReference type="ARBA" id="ARBA00023015"/>
    </source>
</evidence>
<evidence type="ECO:0000259" key="8">
    <source>
        <dbReference type="PROSITE" id="PS51754"/>
    </source>
</evidence>
<dbReference type="OrthoDB" id="1928390at2759"/>
<evidence type="ECO:0000256" key="5">
    <source>
        <dbReference type="ARBA" id="ARBA00023242"/>
    </source>
</evidence>
<keyword evidence="2 6" id="KW-0678">Repressor</keyword>
<proteinExistence type="predicted"/>
<gene>
    <name evidence="9" type="ORF">Cgig2_027644</name>
</gene>
<reference evidence="9" key="1">
    <citation type="submission" date="2022-04" db="EMBL/GenBank/DDBJ databases">
        <title>Carnegiea gigantea Genome sequencing and assembly v2.</title>
        <authorList>
            <person name="Copetti D."/>
            <person name="Sanderson M.J."/>
            <person name="Burquez A."/>
            <person name="Wojciechowski M.F."/>
        </authorList>
    </citation>
    <scope>NUCLEOTIDE SEQUENCE</scope>
    <source>
        <strain evidence="9">SGP5-SGP5p</strain>
        <tissue evidence="9">Aerial part</tissue>
    </source>
</reference>
<keyword evidence="4 6" id="KW-0804">Transcription</keyword>
<evidence type="ECO:0000256" key="4">
    <source>
        <dbReference type="ARBA" id="ARBA00023163"/>
    </source>
</evidence>
<dbReference type="EMBL" id="JAKOGI010001062">
    <property type="protein sequence ID" value="KAJ8428038.1"/>
    <property type="molecule type" value="Genomic_DNA"/>
</dbReference>
<protein>
    <recommendedName>
        <fullName evidence="6">Transcription repressor</fullName>
    </recommendedName>
    <alternativeName>
        <fullName evidence="6">Ovate family protein</fullName>
    </alternativeName>
</protein>
<evidence type="ECO:0000256" key="7">
    <source>
        <dbReference type="SAM" id="MobiDB-lite"/>
    </source>
</evidence>
<dbReference type="PANTHER" id="PTHR33057">
    <property type="entry name" value="TRANSCRIPTION REPRESSOR OFP7-RELATED"/>
    <property type="match status" value="1"/>
</dbReference>
<evidence type="ECO:0000256" key="2">
    <source>
        <dbReference type="ARBA" id="ARBA00022491"/>
    </source>
</evidence>
<evidence type="ECO:0000313" key="9">
    <source>
        <dbReference type="EMBL" id="KAJ8428038.1"/>
    </source>
</evidence>
<dbReference type="GO" id="GO:0045892">
    <property type="term" value="P:negative regulation of DNA-templated transcription"/>
    <property type="evidence" value="ECO:0007669"/>
    <property type="project" value="UniProtKB-UniRule"/>
</dbReference>
<dbReference type="Pfam" id="PF04844">
    <property type="entry name" value="Ovate"/>
    <property type="match status" value="1"/>
</dbReference>
<accession>A0A9Q1GXS4</accession>
<comment type="subcellular location">
    <subcellularLocation>
        <location evidence="1 6">Nucleus</location>
    </subcellularLocation>
</comment>
<evidence type="ECO:0000256" key="1">
    <source>
        <dbReference type="ARBA" id="ARBA00004123"/>
    </source>
</evidence>
<dbReference type="PANTHER" id="PTHR33057:SF114">
    <property type="entry name" value="TRANSCRIPTION REPRESSOR-RELATED"/>
    <property type="match status" value="1"/>
</dbReference>
<dbReference type="AlphaFoldDB" id="A0A9Q1GXS4"/>
<feature type="region of interest" description="Disordered" evidence="7">
    <location>
        <begin position="1"/>
        <end position="27"/>
    </location>
</feature>
<sequence>MSQKQNARTEGKLKERHLIHDKQKGYRYEEEDRARKLIEVRKGKQKMVAKKGTATTASRINSSRRLALMVAIEKSSVDPRGDFSQSMVEVILANRIEHPRDLRYLLNCYLSMNSKEYKEVILEVFHQADIADDPSNKGFEVVQEDKRGLPSFMKTNTLPASPLEIRSSSSRLNFKGGWLEIVLATDEAVFCTELLKLWNGERSIFCPKNSTLSGRTKLSVSWGVPIMPSTNLICMEVEGKS</sequence>
<feature type="compositionally biased region" description="Basic and acidic residues" evidence="7">
    <location>
        <begin position="7"/>
        <end position="27"/>
    </location>
</feature>
<feature type="domain" description="OVATE" evidence="8">
    <location>
        <begin position="72"/>
        <end position="131"/>
    </location>
</feature>
<dbReference type="PROSITE" id="PS51754">
    <property type="entry name" value="OVATE"/>
    <property type="match status" value="1"/>
</dbReference>
<evidence type="ECO:0000313" key="10">
    <source>
        <dbReference type="Proteomes" id="UP001153076"/>
    </source>
</evidence>
<keyword evidence="5 6" id="KW-0539">Nucleus</keyword>
<evidence type="ECO:0000256" key="6">
    <source>
        <dbReference type="RuleBase" id="RU367028"/>
    </source>
</evidence>
<organism evidence="9 10">
    <name type="scientific">Carnegiea gigantea</name>
    <dbReference type="NCBI Taxonomy" id="171969"/>
    <lineage>
        <taxon>Eukaryota</taxon>
        <taxon>Viridiplantae</taxon>
        <taxon>Streptophyta</taxon>
        <taxon>Embryophyta</taxon>
        <taxon>Tracheophyta</taxon>
        <taxon>Spermatophyta</taxon>
        <taxon>Magnoliopsida</taxon>
        <taxon>eudicotyledons</taxon>
        <taxon>Gunneridae</taxon>
        <taxon>Pentapetalae</taxon>
        <taxon>Caryophyllales</taxon>
        <taxon>Cactineae</taxon>
        <taxon>Cactaceae</taxon>
        <taxon>Cactoideae</taxon>
        <taxon>Echinocereeae</taxon>
        <taxon>Carnegiea</taxon>
    </lineage>
</organism>
<dbReference type="Proteomes" id="UP001153076">
    <property type="component" value="Unassembled WGS sequence"/>
</dbReference>
<dbReference type="GO" id="GO:0005634">
    <property type="term" value="C:nucleus"/>
    <property type="evidence" value="ECO:0007669"/>
    <property type="project" value="UniProtKB-SubCell"/>
</dbReference>